<reference evidence="14 15" key="1">
    <citation type="submission" date="2020-12" db="EMBL/GenBank/DDBJ databases">
        <title>FDA dAtabase for Regulatory Grade micrObial Sequences (FDA-ARGOS): Supporting development and validation of Infectious Disease Dx tests.</title>
        <authorList>
            <person name="Sproer C."/>
            <person name="Gronow S."/>
            <person name="Severitt S."/>
            <person name="Schroder I."/>
            <person name="Tallon L."/>
            <person name="Sadzewicz L."/>
            <person name="Zhao X."/>
            <person name="Boylan J."/>
            <person name="Ott S."/>
            <person name="Bowen H."/>
            <person name="Vavikolanu K."/>
            <person name="Mehta A."/>
            <person name="Aluvathingal J."/>
            <person name="Nadendla S."/>
            <person name="Lowell S."/>
            <person name="Myers T."/>
            <person name="Yan Y."/>
            <person name="Sichtig H."/>
        </authorList>
    </citation>
    <scope>NUCLEOTIDE SEQUENCE [LARGE SCALE GENOMIC DNA]</scope>
    <source>
        <strain evidence="14 15">FDAARGOS_864</strain>
    </source>
</reference>
<evidence type="ECO:0000256" key="8">
    <source>
        <dbReference type="SAM" id="MobiDB-lite"/>
    </source>
</evidence>
<dbReference type="Pfam" id="PF00361">
    <property type="entry name" value="Proton_antipo_M"/>
    <property type="match status" value="1"/>
</dbReference>
<feature type="transmembrane region" description="Helical" evidence="9">
    <location>
        <begin position="316"/>
        <end position="340"/>
    </location>
</feature>
<feature type="transmembrane region" description="Helical" evidence="9">
    <location>
        <begin position="395"/>
        <end position="420"/>
    </location>
</feature>
<feature type="transmembrane region" description="Helical" evidence="9">
    <location>
        <begin position="693"/>
        <end position="713"/>
    </location>
</feature>
<evidence type="ECO:0000256" key="3">
    <source>
        <dbReference type="ARBA" id="ARBA00022475"/>
    </source>
</evidence>
<keyword evidence="2" id="KW-0813">Transport</keyword>
<feature type="transmembrane region" description="Helical" evidence="9">
    <location>
        <begin position="292"/>
        <end position="310"/>
    </location>
</feature>
<feature type="transmembrane region" description="Helical" evidence="9">
    <location>
        <begin position="634"/>
        <end position="653"/>
    </location>
</feature>
<evidence type="ECO:0000259" key="10">
    <source>
        <dbReference type="Pfam" id="PF00361"/>
    </source>
</evidence>
<feature type="domain" description="Na+/H+ antiporter MnhB subunit-related protein" evidence="11">
    <location>
        <begin position="799"/>
        <end position="914"/>
    </location>
</feature>
<dbReference type="InterPro" id="IPR050616">
    <property type="entry name" value="CPA3_Na-H_Antiporter_A"/>
</dbReference>
<dbReference type="Pfam" id="PF13244">
    <property type="entry name" value="MbhD"/>
    <property type="match status" value="1"/>
</dbReference>
<evidence type="ECO:0000256" key="6">
    <source>
        <dbReference type="ARBA" id="ARBA00023136"/>
    </source>
</evidence>
<evidence type="ECO:0000313" key="14">
    <source>
        <dbReference type="EMBL" id="QPT54474.1"/>
    </source>
</evidence>
<feature type="transmembrane region" description="Helical" evidence="9">
    <location>
        <begin position="756"/>
        <end position="776"/>
    </location>
</feature>
<dbReference type="Pfam" id="PF20501">
    <property type="entry name" value="MbhE"/>
    <property type="match status" value="1"/>
</dbReference>
<dbReference type="AlphaFoldDB" id="A0A7T3CJ55"/>
<evidence type="ECO:0000256" key="4">
    <source>
        <dbReference type="ARBA" id="ARBA00022692"/>
    </source>
</evidence>
<feature type="compositionally biased region" description="Gly residues" evidence="8">
    <location>
        <begin position="968"/>
        <end position="983"/>
    </location>
</feature>
<name>A0A7T3CJ55_9MICC</name>
<feature type="domain" description="MrpA C-terminal/MbhE" evidence="13">
    <location>
        <begin position="697"/>
        <end position="774"/>
    </location>
</feature>
<comment type="subcellular location">
    <subcellularLocation>
        <location evidence="1">Cell membrane</location>
        <topology evidence="1">Multi-pass membrane protein</topology>
    </subcellularLocation>
    <subcellularLocation>
        <location evidence="7">Membrane</location>
        <topology evidence="7">Multi-pass membrane protein</topology>
    </subcellularLocation>
</comment>
<feature type="transmembrane region" description="Helical" evidence="9">
    <location>
        <begin position="509"/>
        <end position="528"/>
    </location>
</feature>
<accession>A0A7T3CJ55</accession>
<evidence type="ECO:0000256" key="9">
    <source>
        <dbReference type="SAM" id="Phobius"/>
    </source>
</evidence>
<evidence type="ECO:0000259" key="12">
    <source>
        <dbReference type="Pfam" id="PF13244"/>
    </source>
</evidence>
<protein>
    <submittedName>
        <fullName evidence="14">DUF4040 family protein</fullName>
    </submittedName>
</protein>
<feature type="transmembrane region" description="Helical" evidence="9">
    <location>
        <begin position="73"/>
        <end position="93"/>
    </location>
</feature>
<feature type="transmembrane region" description="Helical" evidence="9">
    <location>
        <begin position="198"/>
        <end position="216"/>
    </location>
</feature>
<proteinExistence type="predicted"/>
<dbReference type="NCBIfam" id="NF009290">
    <property type="entry name" value="PRK12650.1"/>
    <property type="match status" value="1"/>
</dbReference>
<feature type="transmembrane region" description="Helical" evidence="9">
    <location>
        <begin position="128"/>
        <end position="145"/>
    </location>
</feature>
<keyword evidence="6 9" id="KW-0472">Membrane</keyword>
<feature type="transmembrane region" description="Helical" evidence="9">
    <location>
        <begin position="258"/>
        <end position="280"/>
    </location>
</feature>
<dbReference type="InterPro" id="IPR046806">
    <property type="entry name" value="MrpA_C/MbhE"/>
</dbReference>
<dbReference type="PRINTS" id="PR01434">
    <property type="entry name" value="NADHDHGNASE5"/>
</dbReference>
<evidence type="ECO:0000256" key="5">
    <source>
        <dbReference type="ARBA" id="ARBA00022989"/>
    </source>
</evidence>
<feature type="transmembrane region" description="Helical" evidence="9">
    <location>
        <begin position="228"/>
        <end position="252"/>
    </location>
</feature>
<evidence type="ECO:0000259" key="13">
    <source>
        <dbReference type="Pfam" id="PF20501"/>
    </source>
</evidence>
<feature type="domain" description="MrpA C-terminal/MbhD" evidence="12">
    <location>
        <begin position="619"/>
        <end position="683"/>
    </location>
</feature>
<dbReference type="KEGG" id="rkr:I6G21_04780"/>
<dbReference type="Pfam" id="PF04039">
    <property type="entry name" value="MnhB"/>
    <property type="match status" value="1"/>
</dbReference>
<dbReference type="RefSeq" id="WP_129358082.1">
    <property type="nucleotide sequence ID" value="NZ_CP065738.1"/>
</dbReference>
<evidence type="ECO:0000313" key="15">
    <source>
        <dbReference type="Proteomes" id="UP000594975"/>
    </source>
</evidence>
<dbReference type="PANTHER" id="PTHR43373">
    <property type="entry name" value="NA(+)/H(+) ANTIPORTER SUBUNIT"/>
    <property type="match status" value="1"/>
</dbReference>
<feature type="compositionally biased region" description="Basic and acidic residues" evidence="8">
    <location>
        <begin position="949"/>
        <end position="958"/>
    </location>
</feature>
<evidence type="ECO:0000259" key="11">
    <source>
        <dbReference type="Pfam" id="PF04039"/>
    </source>
</evidence>
<dbReference type="GO" id="GO:0005886">
    <property type="term" value="C:plasma membrane"/>
    <property type="evidence" value="ECO:0007669"/>
    <property type="project" value="UniProtKB-SubCell"/>
</dbReference>
<feature type="transmembrane region" description="Helical" evidence="9">
    <location>
        <begin position="659"/>
        <end position="681"/>
    </location>
</feature>
<feature type="transmembrane region" description="Helical" evidence="9">
    <location>
        <begin position="581"/>
        <end position="599"/>
    </location>
</feature>
<evidence type="ECO:0000256" key="2">
    <source>
        <dbReference type="ARBA" id="ARBA00022448"/>
    </source>
</evidence>
<evidence type="ECO:0000256" key="7">
    <source>
        <dbReference type="RuleBase" id="RU000320"/>
    </source>
</evidence>
<feature type="transmembrane region" description="Helical" evidence="9">
    <location>
        <begin position="825"/>
        <end position="846"/>
    </location>
</feature>
<dbReference type="Proteomes" id="UP000594975">
    <property type="component" value="Chromosome"/>
</dbReference>
<gene>
    <name evidence="14" type="ORF">I6G21_04780</name>
</gene>
<organism evidence="14 15">
    <name type="scientific">Rothia kristinae</name>
    <dbReference type="NCBI Taxonomy" id="37923"/>
    <lineage>
        <taxon>Bacteria</taxon>
        <taxon>Bacillati</taxon>
        <taxon>Actinomycetota</taxon>
        <taxon>Actinomycetes</taxon>
        <taxon>Micrococcales</taxon>
        <taxon>Micrococcaceae</taxon>
        <taxon>Rothia</taxon>
    </lineage>
</organism>
<dbReference type="InterPro" id="IPR025383">
    <property type="entry name" value="MrpA_C/MbhD"/>
</dbReference>
<dbReference type="InterPro" id="IPR001750">
    <property type="entry name" value="ND/Mrp_TM"/>
</dbReference>
<feature type="domain" description="NADH:quinone oxidoreductase/Mrp antiporter transmembrane" evidence="10">
    <location>
        <begin position="122"/>
        <end position="406"/>
    </location>
</feature>
<dbReference type="GeneID" id="61262684"/>
<evidence type="ECO:0000256" key="1">
    <source>
        <dbReference type="ARBA" id="ARBA00004651"/>
    </source>
</evidence>
<keyword evidence="4 7" id="KW-0812">Transmembrane</keyword>
<feature type="transmembrane region" description="Helical" evidence="9">
    <location>
        <begin position="611"/>
        <end position="629"/>
    </location>
</feature>
<dbReference type="PANTHER" id="PTHR43373:SF1">
    <property type="entry name" value="NA(+)_H(+) ANTIPORTER SUBUNIT A"/>
    <property type="match status" value="1"/>
</dbReference>
<feature type="transmembrane region" description="Helical" evidence="9">
    <location>
        <begin position="157"/>
        <end position="178"/>
    </location>
</feature>
<feature type="region of interest" description="Disordered" evidence="8">
    <location>
        <begin position="925"/>
        <end position="996"/>
    </location>
</feature>
<dbReference type="EMBL" id="CP065738">
    <property type="protein sequence ID" value="QPT54474.1"/>
    <property type="molecule type" value="Genomic_DNA"/>
</dbReference>
<feature type="transmembrane region" description="Helical" evidence="9">
    <location>
        <begin position="105"/>
        <end position="122"/>
    </location>
</feature>
<keyword evidence="5 9" id="KW-1133">Transmembrane helix</keyword>
<keyword evidence="3" id="KW-1003">Cell membrane</keyword>
<feature type="transmembrane region" description="Helical" evidence="9">
    <location>
        <begin position="797"/>
        <end position="819"/>
    </location>
</feature>
<feature type="transmembrane region" description="Helical" evidence="9">
    <location>
        <begin position="461"/>
        <end position="478"/>
    </location>
</feature>
<dbReference type="InterPro" id="IPR007182">
    <property type="entry name" value="MnhB"/>
</dbReference>
<feature type="transmembrane region" description="Helical" evidence="9">
    <location>
        <begin position="898"/>
        <end position="917"/>
    </location>
</feature>
<sequence length="996" mass="104409">MLLCSLALVGLACLLASPLSRPLGGNAGWVLSLPLLGAAALLILAFTGSDGVPVQHLDWIPSLGVGLDLRLDGLAMLFSMLVLLIGAGVMCYSPGYLGRARQDSFYVWMTLFAASMLLLVLADDLVVMFVAWEGTTLCSFFLISRSGPAARQPAVRTLLVTVLGGLALLSAVCVMIAGTGTSSLSRVLDSPVWREDPAFTVTVAVLLAVAAFTKSAQFPFQSWLPDSMVAITPVSTYLHAATMVKAGIYVLLRFSPVLAGVPVWSVLLITAGLITALLGAFSAVRRYDLKELLAYSTMSQLGLLVAMVGVGTPEALTAATVHTAAHALFKSSLFMVVGVVDHQAGTRDMRRLAVMDVRMPVLRVIAVLAAASMAGIPLLFGFISKEEMFTAYIEYPHLAAVVVLGTAGLALTSVFTFAYSARLVLGAFTRDGAAFAEHSRGGAFRPEDDDAARPVREASPLFWAVPGLAAAAGLVLGIRPGLLDGLFTEASASVVGHAEEVHLHLWHGINAPLLVSSLVIATGLVLVWKRRALEPILQPLASPVSGLAAVEGLRTGIIRCGEWVSQATATNAPRRHLLPPVLFLVVIAVAGLFGLAGLDQLPATVGDRSRPWDWALLVLLGAGVAATVVARTRIAAVVVTGVVGFSMMLWFFVLGAADVAITQLLVEILTVVVMVLLLHRLPKRFARERGRDALAPVVAVLAGLAAFFGVWALTGRREHSAAAEYFLTRGEEQTGALNLVAAILVDFRALDTLGELTVLGVAGLAMMALLKARPPVRVRRASYRERTPLVDAEANGVLLRVAAHLLLPVIVLLSVYLLLRGHYEPGGGFIAALVGGAGFALLYLAAPSDAAAKIRWPYQLLIGSGILLGTVTGLVGFLKGSFLTPIKFEVFGLKLSTPLIFDLGVYFGVLGVILVALNKLGRADEHGQASPDEIQDSDPPADAAEDGFDDAHPAETRGEPVGAARGAAGPGGSTSEGIGGAGGVENQESTEEGGSR</sequence>
<feature type="transmembrane region" description="Helical" evidence="9">
    <location>
        <begin position="361"/>
        <end position="383"/>
    </location>
</feature>
<feature type="transmembrane region" description="Helical" evidence="9">
    <location>
        <begin position="858"/>
        <end position="878"/>
    </location>
</feature>